<name>A0A822XG95_NELNU</name>
<dbReference type="InterPro" id="IPR038937">
    <property type="entry name" value="RopGEF"/>
</dbReference>
<evidence type="ECO:0000259" key="4">
    <source>
        <dbReference type="PROSITE" id="PS51334"/>
    </source>
</evidence>
<dbReference type="Proteomes" id="UP000607653">
    <property type="component" value="Unassembled WGS sequence"/>
</dbReference>
<dbReference type="AlphaFoldDB" id="A0A822XG95"/>
<dbReference type="Gene3D" id="1.20.58.2010">
    <property type="entry name" value="PRONE domain, subdomain 1"/>
    <property type="match status" value="1"/>
</dbReference>
<proteinExistence type="predicted"/>
<dbReference type="InterPro" id="IPR005512">
    <property type="entry name" value="PRONE_dom"/>
</dbReference>
<feature type="signal peptide" evidence="3">
    <location>
        <begin position="1"/>
        <end position="24"/>
    </location>
</feature>
<evidence type="ECO:0000313" key="6">
    <source>
        <dbReference type="Proteomes" id="UP000607653"/>
    </source>
</evidence>
<evidence type="ECO:0000256" key="3">
    <source>
        <dbReference type="SAM" id="SignalP"/>
    </source>
</evidence>
<evidence type="ECO:0000256" key="2">
    <source>
        <dbReference type="PROSITE-ProRule" id="PRU00663"/>
    </source>
</evidence>
<keyword evidence="3" id="KW-0732">Signal</keyword>
<reference evidence="5 6" key="1">
    <citation type="journal article" date="2020" name="Mol. Biol. Evol.">
        <title>Distinct Expression and Methylation Patterns for Genes with Different Fates following a Single Whole-Genome Duplication in Flowering Plants.</title>
        <authorList>
            <person name="Shi T."/>
            <person name="Rahmani R.S."/>
            <person name="Gugger P.F."/>
            <person name="Wang M."/>
            <person name="Li H."/>
            <person name="Zhang Y."/>
            <person name="Li Z."/>
            <person name="Wang Q."/>
            <person name="Van de Peer Y."/>
            <person name="Marchal K."/>
            <person name="Chen J."/>
        </authorList>
    </citation>
    <scope>NUCLEOTIDE SEQUENCE [LARGE SCALE GENOMIC DNA]</scope>
    <source>
        <tissue evidence="5">Leaf</tissue>
    </source>
</reference>
<dbReference type="EMBL" id="DUZY01000001">
    <property type="protein sequence ID" value="DAD18932.1"/>
    <property type="molecule type" value="Genomic_DNA"/>
</dbReference>
<dbReference type="PANTHER" id="PTHR33101">
    <property type="entry name" value="ROP GUANINE NUCLEOTIDE EXCHANGE FACTOR 1"/>
    <property type="match status" value="1"/>
</dbReference>
<dbReference type="PROSITE" id="PS51334">
    <property type="entry name" value="PRONE"/>
    <property type="match status" value="1"/>
</dbReference>
<protein>
    <recommendedName>
        <fullName evidence="4">PRONE domain-containing protein</fullName>
    </recommendedName>
</protein>
<dbReference type="Pfam" id="PF03759">
    <property type="entry name" value="PRONE"/>
    <property type="match status" value="1"/>
</dbReference>
<dbReference type="GO" id="GO:0005085">
    <property type="term" value="F:guanyl-nucleotide exchange factor activity"/>
    <property type="evidence" value="ECO:0007669"/>
    <property type="project" value="UniProtKB-UniRule"/>
</dbReference>
<comment type="caution">
    <text evidence="5">The sequence shown here is derived from an EMBL/GenBank/DDBJ whole genome shotgun (WGS) entry which is preliminary data.</text>
</comment>
<sequence length="113" mass="12862">MLLPPKFSLTVPLLCLCPAATVFGQNLRLEPLLPEKKSMWRREMDCLLTVCNYIVEFIPSCQIYQDDKSIEVRIIHRPTICGVMVCVLPVLVPLLSFYNHFNTIHCGPSADDK</sequence>
<gene>
    <name evidence="5" type="ORF">HUJ06_020395</name>
</gene>
<evidence type="ECO:0000313" key="5">
    <source>
        <dbReference type="EMBL" id="DAD18932.1"/>
    </source>
</evidence>
<keyword evidence="6" id="KW-1185">Reference proteome</keyword>
<dbReference type="PANTHER" id="PTHR33101:SF47">
    <property type="entry name" value="ROP GUANINE NUCLEOTIDE EXCHANGE FACTOR 2-RELATED"/>
    <property type="match status" value="1"/>
</dbReference>
<feature type="chain" id="PRO_5032927617" description="PRONE domain-containing protein" evidence="3">
    <location>
        <begin position="25"/>
        <end position="113"/>
    </location>
</feature>
<organism evidence="5 6">
    <name type="scientific">Nelumbo nucifera</name>
    <name type="common">Sacred lotus</name>
    <dbReference type="NCBI Taxonomy" id="4432"/>
    <lineage>
        <taxon>Eukaryota</taxon>
        <taxon>Viridiplantae</taxon>
        <taxon>Streptophyta</taxon>
        <taxon>Embryophyta</taxon>
        <taxon>Tracheophyta</taxon>
        <taxon>Spermatophyta</taxon>
        <taxon>Magnoliopsida</taxon>
        <taxon>Proteales</taxon>
        <taxon>Nelumbonaceae</taxon>
        <taxon>Nelumbo</taxon>
    </lineage>
</organism>
<accession>A0A822XG95</accession>
<evidence type="ECO:0000256" key="1">
    <source>
        <dbReference type="ARBA" id="ARBA00022658"/>
    </source>
</evidence>
<keyword evidence="1 2" id="KW-0344">Guanine-nucleotide releasing factor</keyword>
<feature type="domain" description="PRONE" evidence="4">
    <location>
        <begin position="1"/>
        <end position="113"/>
    </location>
</feature>